<name>A0A0D0B5L2_9AGAM</name>
<proteinExistence type="predicted"/>
<keyword evidence="2" id="KW-1185">Reference proteome</keyword>
<dbReference type="AlphaFoldDB" id="A0A0D0B5L2"/>
<sequence length="84" mass="9040">MHMDAYIGQANLVVLVTPRCGIIVSAQTFPGAHKGLSNLLNAIVDIILSGSLLEVMVTVIDQRAPGSALLTTGYHHVDRRNMRS</sequence>
<evidence type="ECO:0000313" key="1">
    <source>
        <dbReference type="EMBL" id="KIK41777.1"/>
    </source>
</evidence>
<protein>
    <submittedName>
        <fullName evidence="1">Uncharacterized protein</fullName>
    </submittedName>
</protein>
<dbReference type="Proteomes" id="UP000054485">
    <property type="component" value="Unassembled WGS sequence"/>
</dbReference>
<organism evidence="1 2">
    <name type="scientific">Suillus luteus UH-Slu-Lm8-n1</name>
    <dbReference type="NCBI Taxonomy" id="930992"/>
    <lineage>
        <taxon>Eukaryota</taxon>
        <taxon>Fungi</taxon>
        <taxon>Dikarya</taxon>
        <taxon>Basidiomycota</taxon>
        <taxon>Agaricomycotina</taxon>
        <taxon>Agaricomycetes</taxon>
        <taxon>Agaricomycetidae</taxon>
        <taxon>Boletales</taxon>
        <taxon>Suillineae</taxon>
        <taxon>Suillaceae</taxon>
        <taxon>Suillus</taxon>
    </lineage>
</organism>
<evidence type="ECO:0000313" key="2">
    <source>
        <dbReference type="Proteomes" id="UP000054485"/>
    </source>
</evidence>
<dbReference type="HOGENOM" id="CLU_2528955_0_0_1"/>
<gene>
    <name evidence="1" type="ORF">CY34DRAFT_184676</name>
</gene>
<reference evidence="1 2" key="1">
    <citation type="submission" date="2014-04" db="EMBL/GenBank/DDBJ databases">
        <authorList>
            <consortium name="DOE Joint Genome Institute"/>
            <person name="Kuo A."/>
            <person name="Ruytinx J."/>
            <person name="Rineau F."/>
            <person name="Colpaert J."/>
            <person name="Kohler A."/>
            <person name="Nagy L.G."/>
            <person name="Floudas D."/>
            <person name="Copeland A."/>
            <person name="Barry K.W."/>
            <person name="Cichocki N."/>
            <person name="Veneault-Fourrey C."/>
            <person name="LaButti K."/>
            <person name="Lindquist E.A."/>
            <person name="Lipzen A."/>
            <person name="Lundell T."/>
            <person name="Morin E."/>
            <person name="Murat C."/>
            <person name="Sun H."/>
            <person name="Tunlid A."/>
            <person name="Henrissat B."/>
            <person name="Grigoriev I.V."/>
            <person name="Hibbett D.S."/>
            <person name="Martin F."/>
            <person name="Nordberg H.P."/>
            <person name="Cantor M.N."/>
            <person name="Hua S.X."/>
        </authorList>
    </citation>
    <scope>NUCLEOTIDE SEQUENCE [LARGE SCALE GENOMIC DNA]</scope>
    <source>
        <strain evidence="1 2">UH-Slu-Lm8-n1</strain>
    </source>
</reference>
<accession>A0A0D0B5L2</accession>
<dbReference type="InParanoid" id="A0A0D0B5L2"/>
<reference evidence="2" key="2">
    <citation type="submission" date="2015-01" db="EMBL/GenBank/DDBJ databases">
        <title>Evolutionary Origins and Diversification of the Mycorrhizal Mutualists.</title>
        <authorList>
            <consortium name="DOE Joint Genome Institute"/>
            <consortium name="Mycorrhizal Genomics Consortium"/>
            <person name="Kohler A."/>
            <person name="Kuo A."/>
            <person name="Nagy L.G."/>
            <person name="Floudas D."/>
            <person name="Copeland A."/>
            <person name="Barry K.W."/>
            <person name="Cichocki N."/>
            <person name="Veneault-Fourrey C."/>
            <person name="LaButti K."/>
            <person name="Lindquist E.A."/>
            <person name="Lipzen A."/>
            <person name="Lundell T."/>
            <person name="Morin E."/>
            <person name="Murat C."/>
            <person name="Riley R."/>
            <person name="Ohm R."/>
            <person name="Sun H."/>
            <person name="Tunlid A."/>
            <person name="Henrissat B."/>
            <person name="Grigoriev I.V."/>
            <person name="Hibbett D.S."/>
            <person name="Martin F."/>
        </authorList>
    </citation>
    <scope>NUCLEOTIDE SEQUENCE [LARGE SCALE GENOMIC DNA]</scope>
    <source>
        <strain evidence="2">UH-Slu-Lm8-n1</strain>
    </source>
</reference>
<dbReference type="EMBL" id="KN835258">
    <property type="protein sequence ID" value="KIK41777.1"/>
    <property type="molecule type" value="Genomic_DNA"/>
</dbReference>